<reference evidence="3" key="1">
    <citation type="journal article" date="2014" name="Insect Biochem. Mol. Biol.">
        <title>An insight into the sialome of the frog biting fly, Corethrella appendiculata.</title>
        <authorList>
            <person name="Ribeiro J.M.C."/>
            <person name="Chagas A.C."/>
            <person name="Pham V.M."/>
            <person name="Lounibos L.P."/>
            <person name="Calvo E."/>
        </authorList>
    </citation>
    <scope>NUCLEOTIDE SEQUENCE</scope>
    <source>
        <tissue evidence="3">Salivary glands</tissue>
    </source>
</reference>
<evidence type="ECO:0000256" key="1">
    <source>
        <dbReference type="SAM" id="MobiDB-lite"/>
    </source>
</evidence>
<dbReference type="PANTHER" id="PTHR47907">
    <property type="entry name" value="PROTEIN KINASE DOMAIN-CONTAINING PROTEIN"/>
    <property type="match status" value="1"/>
</dbReference>
<dbReference type="AlphaFoldDB" id="U5EMV2"/>
<feature type="domain" description="Protein kinase" evidence="2">
    <location>
        <begin position="35"/>
        <end position="302"/>
    </location>
</feature>
<dbReference type="InterPro" id="IPR051744">
    <property type="entry name" value="AP2_assoc_SerThr_kinase"/>
</dbReference>
<organism evidence="3">
    <name type="scientific">Corethrella appendiculata</name>
    <dbReference type="NCBI Taxonomy" id="1370023"/>
    <lineage>
        <taxon>Eukaryota</taxon>
        <taxon>Metazoa</taxon>
        <taxon>Ecdysozoa</taxon>
        <taxon>Arthropoda</taxon>
        <taxon>Hexapoda</taxon>
        <taxon>Insecta</taxon>
        <taxon>Pterygota</taxon>
        <taxon>Neoptera</taxon>
        <taxon>Endopterygota</taxon>
        <taxon>Diptera</taxon>
        <taxon>Nematocera</taxon>
        <taxon>Culicoidea</taxon>
        <taxon>Chaoboridae</taxon>
        <taxon>Corethrella</taxon>
    </lineage>
</organism>
<dbReference type="PROSITE" id="PS50011">
    <property type="entry name" value="PROTEIN_KINASE_DOM"/>
    <property type="match status" value="1"/>
</dbReference>
<feature type="compositionally biased region" description="Acidic residues" evidence="1">
    <location>
        <begin position="685"/>
        <end position="694"/>
    </location>
</feature>
<dbReference type="GO" id="GO:0005524">
    <property type="term" value="F:ATP binding"/>
    <property type="evidence" value="ECO:0007669"/>
    <property type="project" value="InterPro"/>
</dbReference>
<dbReference type="EMBL" id="GANO01004340">
    <property type="protein sequence ID" value="JAB55531.1"/>
    <property type="molecule type" value="mRNA"/>
</dbReference>
<evidence type="ECO:0000313" key="3">
    <source>
        <dbReference type="EMBL" id="JAB55531.1"/>
    </source>
</evidence>
<dbReference type="Pfam" id="PF00069">
    <property type="entry name" value="Pkinase"/>
    <property type="match status" value="1"/>
</dbReference>
<feature type="region of interest" description="Disordered" evidence="1">
    <location>
        <begin position="352"/>
        <end position="381"/>
    </location>
</feature>
<dbReference type="Gene3D" id="1.10.510.10">
    <property type="entry name" value="Transferase(Phosphotransferase) domain 1"/>
    <property type="match status" value="1"/>
</dbReference>
<dbReference type="GO" id="GO:0004672">
    <property type="term" value="F:protein kinase activity"/>
    <property type="evidence" value="ECO:0007669"/>
    <property type="project" value="InterPro"/>
</dbReference>
<sequence length="718" mass="79246">MKKFISKFETNKNEITTSKESTFIGKTFKLSRDSVTVEEVLAEGGFAVVFLVKANNGQKYALKRMYVNNEYDLSVCNREIKITSNLNGHKNIIGYVDHSINAVGNGVHEILLLMPYCNKSLLAMMNARLNVGFTEQEILQIFCDICEAVSRLHHCQTPIIHRDLKIENILQNDLGNFVLCDFGSATARVLNPNTHGRSAVEEEIQKYTTLSYRAPEMIDLYSGQNITVKSDIWALGCLLYKICFFTLPFGESTLAIQNGQFSIPDNSKYSKEMHQLIRYMLEPSVDKRPNIFQVCELAFKLLGKENPVQNLHKTPAPPIESLIVPPLEYETKRASAIVAPKAPKTIVPSIEAGTSVAPRQRPKASNQTHQTTNFALGLPPSPSPRNIILSSPTPCSASLSEQQQQQHQIETFTAQFNANFPPPATTITPSSSSTTASATNIANSTNIIQESENLDNLFQSNYPDPFRETLKQQKIDQQDLKSPSLDSHLTNITADSSENNSPTKIGNHLLMAPKTGHRRNMSDTSAFNKVYATETSQFLAPYDVSIKNKSEAASAITTAGSVEYQLHQINASEQCLNSSSNATVGNLTTNFGSGNISRPTQLSSSTTELIQANDGGDNVAKGLQTWNPFGDPQPFSQMTEDHIFGAEFDLIRQKGSQSSLKTPTDSTMAKQQLQTKQQQSFSPEDIIETTEDDPFSSAPFSLPQIPRDKCINKKGGKA</sequence>
<proteinExistence type="evidence at transcript level"/>
<dbReference type="SMART" id="SM00220">
    <property type="entry name" value="S_TKc"/>
    <property type="match status" value="1"/>
</dbReference>
<protein>
    <submittedName>
        <fullName evidence="3">Putative ap2-associated protein kinase 1</fullName>
    </submittedName>
</protein>
<keyword evidence="3" id="KW-0418">Kinase</keyword>
<feature type="region of interest" description="Disordered" evidence="1">
    <location>
        <begin position="472"/>
        <end position="520"/>
    </location>
</feature>
<dbReference type="CDD" id="cd14037">
    <property type="entry name" value="STKc_NAK_like"/>
    <property type="match status" value="1"/>
</dbReference>
<dbReference type="SUPFAM" id="SSF56112">
    <property type="entry name" value="Protein kinase-like (PK-like)"/>
    <property type="match status" value="1"/>
</dbReference>
<feature type="compositionally biased region" description="Polar residues" evidence="1">
    <location>
        <begin position="655"/>
        <end position="669"/>
    </location>
</feature>
<accession>U5EMV2</accession>
<feature type="compositionally biased region" description="Low complexity" evidence="1">
    <location>
        <begin position="670"/>
        <end position="679"/>
    </location>
</feature>
<feature type="compositionally biased region" description="Polar residues" evidence="1">
    <location>
        <begin position="363"/>
        <end position="374"/>
    </location>
</feature>
<dbReference type="PANTHER" id="PTHR47907:SF4">
    <property type="entry name" value="BMP-2-INDUCIBLE PROTEIN KINASE ISOFORM X1"/>
    <property type="match status" value="1"/>
</dbReference>
<dbReference type="InterPro" id="IPR011009">
    <property type="entry name" value="Kinase-like_dom_sf"/>
</dbReference>
<keyword evidence="3" id="KW-0808">Transferase</keyword>
<feature type="compositionally biased region" description="Polar residues" evidence="1">
    <location>
        <begin position="484"/>
        <end position="504"/>
    </location>
</feature>
<evidence type="ECO:0000259" key="2">
    <source>
        <dbReference type="PROSITE" id="PS50011"/>
    </source>
</evidence>
<dbReference type="InterPro" id="IPR000719">
    <property type="entry name" value="Prot_kinase_dom"/>
</dbReference>
<name>U5EMV2_9DIPT</name>
<feature type="region of interest" description="Disordered" evidence="1">
    <location>
        <begin position="655"/>
        <end position="718"/>
    </location>
</feature>